<feature type="transmembrane region" description="Helical" evidence="8">
    <location>
        <begin position="383"/>
        <end position="403"/>
    </location>
</feature>
<dbReference type="RefSeq" id="WP_036190255.1">
    <property type="nucleotide sequence ID" value="NZ_JMQN01000047.1"/>
</dbReference>
<evidence type="ECO:0000256" key="6">
    <source>
        <dbReference type="ARBA" id="ARBA00022777"/>
    </source>
</evidence>
<comment type="caution">
    <text evidence="11">The sequence shown here is derived from an EMBL/GenBank/DDBJ whole genome shotgun (WGS) entry which is preliminary data.</text>
</comment>
<keyword evidence="5" id="KW-0808">Transferase</keyword>
<comment type="catalytic activity">
    <reaction evidence="1">
        <text>ATP + protein L-histidine = ADP + protein N-phospho-L-histidine.</text>
        <dbReference type="EC" id="2.7.13.3"/>
    </reaction>
</comment>
<dbReference type="PATRIC" id="fig|1232683.4.peg.3142"/>
<evidence type="ECO:0000256" key="7">
    <source>
        <dbReference type="SAM" id="Coils"/>
    </source>
</evidence>
<evidence type="ECO:0000259" key="9">
    <source>
        <dbReference type="PROSITE" id="PS50109"/>
    </source>
</evidence>
<keyword evidence="7" id="KW-0175">Coiled coil</keyword>
<dbReference type="InterPro" id="IPR003661">
    <property type="entry name" value="HisK_dim/P_dom"/>
</dbReference>
<dbReference type="InterPro" id="IPR005467">
    <property type="entry name" value="His_kinase_dom"/>
</dbReference>
<keyword evidence="8" id="KW-0812">Transmembrane</keyword>
<evidence type="ECO:0000313" key="11">
    <source>
        <dbReference type="EMBL" id="KEA62720.1"/>
    </source>
</evidence>
<dbReference type="GO" id="GO:0000155">
    <property type="term" value="F:phosphorelay sensor kinase activity"/>
    <property type="evidence" value="ECO:0007669"/>
    <property type="project" value="InterPro"/>
</dbReference>
<dbReference type="SMART" id="SM00388">
    <property type="entry name" value="HisKA"/>
    <property type="match status" value="1"/>
</dbReference>
<evidence type="ECO:0000256" key="1">
    <source>
        <dbReference type="ARBA" id="ARBA00000085"/>
    </source>
</evidence>
<proteinExistence type="predicted"/>
<dbReference type="EMBL" id="JMQN01000047">
    <property type="protein sequence ID" value="KEA62720.1"/>
    <property type="molecule type" value="Genomic_DNA"/>
</dbReference>
<evidence type="ECO:0000256" key="8">
    <source>
        <dbReference type="SAM" id="Phobius"/>
    </source>
</evidence>
<evidence type="ECO:0000256" key="2">
    <source>
        <dbReference type="ARBA" id="ARBA00004370"/>
    </source>
</evidence>
<keyword evidence="4" id="KW-0597">Phosphoprotein</keyword>
<dbReference type="SMART" id="SM00387">
    <property type="entry name" value="HATPase_c"/>
    <property type="match status" value="1"/>
</dbReference>
<dbReference type="InterPro" id="IPR003594">
    <property type="entry name" value="HATPase_dom"/>
</dbReference>
<evidence type="ECO:0000259" key="10">
    <source>
        <dbReference type="PROSITE" id="PS50885"/>
    </source>
</evidence>
<dbReference type="PROSITE" id="PS50885">
    <property type="entry name" value="HAMP"/>
    <property type="match status" value="1"/>
</dbReference>
<feature type="coiled-coil region" evidence="7">
    <location>
        <begin position="451"/>
        <end position="489"/>
    </location>
</feature>
<sequence>MEDTASSKKRSIFQVISQGYIKSALIPIVLIELALIVAYLLTNYIIHGENVRMMRDDANSSLRETALLEASAIDHQLQSVSQMTGIYAAMTARALGSDYDPGPGERERYSMSPDGAWYTDVDTGGAALFYSSIAKVEDAQKKKAWRLAQLDPLMQQIVHENNLVTQVYFNSYDSMNRIYPYFDVLGQYPVDIDIPTYNFYYEADAKHNPDREVVWTDVYVDPAGQGWMVSAIAPVYEQGSDFLQGVVGLDVRVSAVIDQILALNLPWRGYALLLDEAGTIMAMPERAEPDWGLEELTEHTYDQAIQQDTFKPDSFNIFKREDTRLLAQALASPDGIVSFMLNGRSKLATWATIPNTGWRFLIMVDEADLYAKSSAVKARFDRVGYAMLAVLSLFYLLFMAYLYRKSQRMSGEISRPLAELENRLSAIGEGRYRQSRTQYDIQEVQRISDGLVDMGLELETARDNLEHLNRELEQRVESRTAELASTNRALTEEKRAQAELIEQLHSTQSQLVQSEKMASLGQLSAGVAHEINNPLSFVSSNIQCLEGYVAAMLEVQRAYDELSIDVAQKQRIQALKERHRIEVVEEEISEVMADTLEGTRRIKLIVDNLLNFSHVSNTEWQAADLNRCIEATLVIARNELKHKARVVTDFGTLPDVKCVPSQVNQVLLTLLINAAHAIQGKGEIHIQTRTRAEGVVIRVKDTGCGIDAQAIKKIFDPFYTTKEVGQGTGLGLSVAYGIIRAHHGRVGVESKPGLGTVFEVWLPLDPNRQLSPDVCESVLEPARDDGV</sequence>
<feature type="domain" description="HAMP" evidence="10">
    <location>
        <begin position="411"/>
        <end position="463"/>
    </location>
</feature>
<comment type="subcellular location">
    <subcellularLocation>
        <location evidence="2">Membrane</location>
    </subcellularLocation>
</comment>
<dbReference type="AlphaFoldDB" id="A0A081FW15"/>
<dbReference type="Gene3D" id="1.10.287.130">
    <property type="match status" value="1"/>
</dbReference>
<dbReference type="InterPro" id="IPR036890">
    <property type="entry name" value="HATPase_C_sf"/>
</dbReference>
<dbReference type="SUPFAM" id="SSF47384">
    <property type="entry name" value="Homodimeric domain of signal transducing histidine kinase"/>
    <property type="match status" value="1"/>
</dbReference>
<dbReference type="EC" id="2.7.13.3" evidence="3"/>
<dbReference type="Proteomes" id="UP000028252">
    <property type="component" value="Unassembled WGS sequence"/>
</dbReference>
<dbReference type="PANTHER" id="PTHR43065:SF50">
    <property type="entry name" value="HISTIDINE KINASE"/>
    <property type="match status" value="1"/>
</dbReference>
<dbReference type="Pfam" id="PF02518">
    <property type="entry name" value="HATPase_c"/>
    <property type="match status" value="1"/>
</dbReference>
<feature type="transmembrane region" description="Helical" evidence="8">
    <location>
        <begin position="24"/>
        <end position="46"/>
    </location>
</feature>
<dbReference type="PANTHER" id="PTHR43065">
    <property type="entry name" value="SENSOR HISTIDINE KINASE"/>
    <property type="match status" value="1"/>
</dbReference>
<dbReference type="eggNOG" id="COG2205">
    <property type="taxonomic scope" value="Bacteria"/>
</dbReference>
<keyword evidence="8" id="KW-1133">Transmembrane helix</keyword>
<dbReference type="Gene3D" id="3.30.450.20">
    <property type="entry name" value="PAS domain"/>
    <property type="match status" value="2"/>
</dbReference>
<dbReference type="PROSITE" id="PS50109">
    <property type="entry name" value="HIS_KIN"/>
    <property type="match status" value="1"/>
</dbReference>
<keyword evidence="6 11" id="KW-0418">Kinase</keyword>
<dbReference type="CDD" id="cd12913">
    <property type="entry name" value="PDC1_MCP_like"/>
    <property type="match status" value="1"/>
</dbReference>
<evidence type="ECO:0000256" key="5">
    <source>
        <dbReference type="ARBA" id="ARBA00022679"/>
    </source>
</evidence>
<accession>A0A081FW15</accession>
<keyword evidence="12" id="KW-1185">Reference proteome</keyword>
<dbReference type="InterPro" id="IPR036097">
    <property type="entry name" value="HisK_dim/P_sf"/>
</dbReference>
<dbReference type="InterPro" id="IPR003660">
    <property type="entry name" value="HAMP_dom"/>
</dbReference>
<evidence type="ECO:0000256" key="3">
    <source>
        <dbReference type="ARBA" id="ARBA00012438"/>
    </source>
</evidence>
<name>A0A081FW15_9GAMM</name>
<dbReference type="CDD" id="cd00082">
    <property type="entry name" value="HisKA"/>
    <property type="match status" value="1"/>
</dbReference>
<evidence type="ECO:0000256" key="4">
    <source>
        <dbReference type="ARBA" id="ARBA00022553"/>
    </source>
</evidence>
<gene>
    <name evidence="11" type="ORF">ADIMK_3192</name>
</gene>
<dbReference type="Gene3D" id="3.30.565.10">
    <property type="entry name" value="Histidine kinase-like ATPase, C-terminal domain"/>
    <property type="match status" value="1"/>
</dbReference>
<dbReference type="OrthoDB" id="6110670at2"/>
<organism evidence="11 12">
    <name type="scientific">Marinobacterium lacunae</name>
    <dbReference type="NCBI Taxonomy" id="1232683"/>
    <lineage>
        <taxon>Bacteria</taxon>
        <taxon>Pseudomonadati</taxon>
        <taxon>Pseudomonadota</taxon>
        <taxon>Gammaproteobacteria</taxon>
        <taxon>Oceanospirillales</taxon>
        <taxon>Oceanospirillaceae</taxon>
        <taxon>Marinobacterium</taxon>
    </lineage>
</organism>
<dbReference type="STRING" id="1232683.ADIMK_3192"/>
<dbReference type="PRINTS" id="PR00344">
    <property type="entry name" value="BCTRLSENSOR"/>
</dbReference>
<keyword evidence="8" id="KW-0472">Membrane</keyword>
<dbReference type="InterPro" id="IPR004358">
    <property type="entry name" value="Sig_transdc_His_kin-like_C"/>
</dbReference>
<reference evidence="11 12" key="1">
    <citation type="submission" date="2014-04" db="EMBL/GenBank/DDBJ databases">
        <title>Marinobacterium kochiensis sp. nov., isolated from sediment sample collected from Kochi backwaters in Kerala, India.</title>
        <authorList>
            <person name="Singh A."/>
            <person name="Pinnaka A.K."/>
        </authorList>
    </citation>
    <scope>NUCLEOTIDE SEQUENCE [LARGE SCALE GENOMIC DNA]</scope>
    <source>
        <strain evidence="11 12">AK27</strain>
    </source>
</reference>
<feature type="domain" description="Histidine kinase" evidence="9">
    <location>
        <begin position="526"/>
        <end position="766"/>
    </location>
</feature>
<protein>
    <recommendedName>
        <fullName evidence="3">histidine kinase</fullName>
        <ecNumber evidence="3">2.7.13.3</ecNumber>
    </recommendedName>
</protein>
<evidence type="ECO:0000313" key="12">
    <source>
        <dbReference type="Proteomes" id="UP000028252"/>
    </source>
</evidence>
<dbReference type="GO" id="GO:0016020">
    <property type="term" value="C:membrane"/>
    <property type="evidence" value="ECO:0007669"/>
    <property type="project" value="UniProtKB-SubCell"/>
</dbReference>
<dbReference type="SUPFAM" id="SSF55874">
    <property type="entry name" value="ATPase domain of HSP90 chaperone/DNA topoisomerase II/histidine kinase"/>
    <property type="match status" value="1"/>
</dbReference>